<comment type="caution">
    <text evidence="11">The sequence shown here is derived from an EMBL/GenBank/DDBJ whole genome shotgun (WGS) entry which is preliminary data.</text>
</comment>
<accession>A0ABU2ADP6</accession>
<evidence type="ECO:0000313" key="11">
    <source>
        <dbReference type="EMBL" id="MDR7335332.1"/>
    </source>
</evidence>
<dbReference type="GO" id="GO:0004335">
    <property type="term" value="F:galactokinase activity"/>
    <property type="evidence" value="ECO:0007669"/>
    <property type="project" value="UniProtKB-EC"/>
</dbReference>
<name>A0ABU2ADP6_9BURK</name>
<evidence type="ECO:0000256" key="1">
    <source>
        <dbReference type="ARBA" id="ARBA00006566"/>
    </source>
</evidence>
<dbReference type="InterPro" id="IPR006206">
    <property type="entry name" value="Mevalonate/galactokinase"/>
</dbReference>
<evidence type="ECO:0000256" key="7">
    <source>
        <dbReference type="NCBIfam" id="TIGR00131"/>
    </source>
</evidence>
<evidence type="ECO:0000259" key="9">
    <source>
        <dbReference type="Pfam" id="PF08544"/>
    </source>
</evidence>
<protein>
    <recommendedName>
        <fullName evidence="7">Galactokinase</fullName>
        <ecNumber evidence="7">2.7.1.6</ecNumber>
    </recommendedName>
</protein>
<dbReference type="PANTHER" id="PTHR10457">
    <property type="entry name" value="MEVALONATE KINASE/GALACTOKINASE"/>
    <property type="match status" value="1"/>
</dbReference>
<dbReference type="PROSITE" id="PS00627">
    <property type="entry name" value="GHMP_KINASES_ATP"/>
    <property type="match status" value="1"/>
</dbReference>
<dbReference type="InterPro" id="IPR014721">
    <property type="entry name" value="Ribsml_uS5_D2-typ_fold_subgr"/>
</dbReference>
<dbReference type="InterPro" id="IPR006204">
    <property type="entry name" value="GHMP_kinase_N_dom"/>
</dbReference>
<dbReference type="Pfam" id="PF00288">
    <property type="entry name" value="GHMP_kinases_N"/>
    <property type="match status" value="1"/>
</dbReference>
<dbReference type="RefSeq" id="WP_310332322.1">
    <property type="nucleotide sequence ID" value="NZ_JAVDXV010000009.1"/>
</dbReference>
<evidence type="ECO:0000256" key="3">
    <source>
        <dbReference type="ARBA" id="ARBA00022741"/>
    </source>
</evidence>
<evidence type="ECO:0000256" key="6">
    <source>
        <dbReference type="ARBA" id="ARBA00023144"/>
    </source>
</evidence>
<dbReference type="PRINTS" id="PR00473">
    <property type="entry name" value="GALCTOKINASE"/>
</dbReference>
<keyword evidence="5" id="KW-0067">ATP-binding</keyword>
<dbReference type="PRINTS" id="PR00959">
    <property type="entry name" value="MEVGALKINASE"/>
</dbReference>
<dbReference type="EC" id="2.7.1.6" evidence="7"/>
<dbReference type="InterPro" id="IPR000705">
    <property type="entry name" value="Galactokinase"/>
</dbReference>
<gene>
    <name evidence="11" type="ORF">J2X21_004497</name>
</gene>
<evidence type="ECO:0000259" key="10">
    <source>
        <dbReference type="Pfam" id="PF10509"/>
    </source>
</evidence>
<evidence type="ECO:0000313" key="12">
    <source>
        <dbReference type="Proteomes" id="UP001180825"/>
    </source>
</evidence>
<dbReference type="Pfam" id="PF08544">
    <property type="entry name" value="GHMP_kinases_C"/>
    <property type="match status" value="1"/>
</dbReference>
<dbReference type="SUPFAM" id="SSF54211">
    <property type="entry name" value="Ribosomal protein S5 domain 2-like"/>
    <property type="match status" value="1"/>
</dbReference>
<dbReference type="PANTHER" id="PTHR10457:SF7">
    <property type="entry name" value="GALACTOKINASE-RELATED"/>
    <property type="match status" value="1"/>
</dbReference>
<evidence type="ECO:0000259" key="8">
    <source>
        <dbReference type="Pfam" id="PF00288"/>
    </source>
</evidence>
<dbReference type="InterPro" id="IPR013750">
    <property type="entry name" value="GHMP_kinase_C_dom"/>
</dbReference>
<feature type="domain" description="GHMP kinase N-terminal" evidence="8">
    <location>
        <begin position="101"/>
        <end position="187"/>
    </location>
</feature>
<feature type="domain" description="Galactokinase N-terminal" evidence="10">
    <location>
        <begin position="17"/>
        <end position="64"/>
    </location>
</feature>
<dbReference type="PIRSF" id="PIRSF000530">
    <property type="entry name" value="Galactokinase"/>
    <property type="match status" value="1"/>
</dbReference>
<dbReference type="InterPro" id="IPR020568">
    <property type="entry name" value="Ribosomal_Su5_D2-typ_SF"/>
</dbReference>
<dbReference type="Gene3D" id="3.30.230.10">
    <property type="match status" value="1"/>
</dbReference>
<keyword evidence="4" id="KW-0418">Kinase</keyword>
<reference evidence="11 12" key="1">
    <citation type="submission" date="2023-07" db="EMBL/GenBank/DDBJ databases">
        <title>Sorghum-associated microbial communities from plants grown in Nebraska, USA.</title>
        <authorList>
            <person name="Schachtman D."/>
        </authorList>
    </citation>
    <scope>NUCLEOTIDE SEQUENCE [LARGE SCALE GENOMIC DNA]</scope>
    <source>
        <strain evidence="11 12">BE316</strain>
    </source>
</reference>
<dbReference type="SUPFAM" id="SSF55060">
    <property type="entry name" value="GHMP Kinase, C-terminal domain"/>
    <property type="match status" value="1"/>
</dbReference>
<dbReference type="InterPro" id="IPR019539">
    <property type="entry name" value="GalKase_N"/>
</dbReference>
<evidence type="ECO:0000256" key="2">
    <source>
        <dbReference type="ARBA" id="ARBA00022679"/>
    </source>
</evidence>
<dbReference type="InterPro" id="IPR036554">
    <property type="entry name" value="GHMP_kinase_C_sf"/>
</dbReference>
<dbReference type="EMBL" id="JAVDXV010000009">
    <property type="protein sequence ID" value="MDR7335332.1"/>
    <property type="molecule type" value="Genomic_DNA"/>
</dbReference>
<dbReference type="Pfam" id="PF10509">
    <property type="entry name" value="GalKase_gal_bdg"/>
    <property type="match status" value="1"/>
</dbReference>
<keyword evidence="6" id="KW-0119">Carbohydrate metabolism</keyword>
<keyword evidence="12" id="KW-1185">Reference proteome</keyword>
<proteinExistence type="inferred from homology"/>
<dbReference type="Gene3D" id="3.30.70.890">
    <property type="entry name" value="GHMP kinase, C-terminal domain"/>
    <property type="match status" value="1"/>
</dbReference>
<sequence>MSDHLQPTPRERAVRGFLRAFGAEAQRVARAPARVNLIGEHTDYNEGFAMPCAIDRDTVVAAAPRDDDVVEVLACDQGEALGRFRVGAAADVGGSPQWLRYVQGMVAVLTQQGLPVGGAQLAIAGNVPQGAGLSSSASLELAVGQALSALNGWQLSPQAMALAGQRAENVYAGCQCGVLDQMSSAFGVAGHALLLDCRSLDVTPMPLPAGTAVLVIDSKIQRGLVDSEYNLRRRQCEAAAAGLGVKALRDVDDSLWSHRGGALDLVVRRRARHIISDSRRCELLGQAMGQGDLAWMGQLMRESHWSMRDDFEITVPAIDALAALVQDVIGTAGGARMTGGGFGGCVIALAPEGMVDDIRAAVAAGYRSPDGRAAEVHVCAASGGAGVLA</sequence>
<evidence type="ECO:0000256" key="4">
    <source>
        <dbReference type="ARBA" id="ARBA00022777"/>
    </source>
</evidence>
<organism evidence="11 12">
    <name type="scientific">Roseateles asaccharophilus</name>
    <dbReference type="NCBI Taxonomy" id="582607"/>
    <lineage>
        <taxon>Bacteria</taxon>
        <taxon>Pseudomonadati</taxon>
        <taxon>Pseudomonadota</taxon>
        <taxon>Betaproteobacteria</taxon>
        <taxon>Burkholderiales</taxon>
        <taxon>Sphaerotilaceae</taxon>
        <taxon>Roseateles</taxon>
    </lineage>
</organism>
<feature type="domain" description="GHMP kinase C-terminal" evidence="9">
    <location>
        <begin position="287"/>
        <end position="366"/>
    </location>
</feature>
<keyword evidence="3" id="KW-0547">Nucleotide-binding</keyword>
<keyword evidence="6" id="KW-0299">Galactose metabolism</keyword>
<dbReference type="InterPro" id="IPR006203">
    <property type="entry name" value="GHMP_knse_ATP-bd_CS"/>
</dbReference>
<dbReference type="Proteomes" id="UP001180825">
    <property type="component" value="Unassembled WGS sequence"/>
</dbReference>
<comment type="similarity">
    <text evidence="1">Belongs to the GHMP kinase family. GalK subfamily.</text>
</comment>
<evidence type="ECO:0000256" key="5">
    <source>
        <dbReference type="ARBA" id="ARBA00022840"/>
    </source>
</evidence>
<keyword evidence="2 11" id="KW-0808">Transferase</keyword>
<dbReference type="NCBIfam" id="TIGR00131">
    <property type="entry name" value="gal_kin"/>
    <property type="match status" value="1"/>
</dbReference>